<comment type="cofactor">
    <cofactor evidence="8">
        <name>S-adenosyl-L-methionine</name>
        <dbReference type="ChEBI" id="CHEBI:59789"/>
    </cofactor>
    <text evidence="8">Binds 1 S-adenosyl-L-methionine per subunit.</text>
</comment>
<keyword evidence="4 8" id="KW-0460">Magnesium</keyword>
<name>E1QUY3_VULDI</name>
<proteinExistence type="inferred from homology"/>
<dbReference type="SUPFAM" id="SSF102114">
    <property type="entry name" value="Radical SAM enzymes"/>
    <property type="match status" value="1"/>
</dbReference>
<reference evidence="10 11" key="1">
    <citation type="journal article" date="2010" name="Stand. Genomic Sci.">
        <title>Complete genome sequence of Vulcanisaeta distributa type strain (IC-017).</title>
        <authorList>
            <person name="Mavromatis K."/>
            <person name="Sikorski J."/>
            <person name="Pabst E."/>
            <person name="Teshima H."/>
            <person name="Lapidus A."/>
            <person name="Lucas S."/>
            <person name="Nolan M."/>
            <person name="Glavina Del Rio T."/>
            <person name="Cheng J.F."/>
            <person name="Bruce D."/>
            <person name="Goodwin L."/>
            <person name="Pitluck S."/>
            <person name="Liolios K."/>
            <person name="Ivanova N."/>
            <person name="Mikhailova N."/>
            <person name="Pati A."/>
            <person name="Chen A."/>
            <person name="Palaniappan K."/>
            <person name="Land M."/>
            <person name="Hauser L."/>
            <person name="Chang Y.J."/>
            <person name="Jeffries C.D."/>
            <person name="Rohde M."/>
            <person name="Spring S."/>
            <person name="Goker M."/>
            <person name="Wirth R."/>
            <person name="Woyke T."/>
            <person name="Bristow J."/>
            <person name="Eisen J.A."/>
            <person name="Markowitz V."/>
            <person name="Hugenholtz P."/>
            <person name="Klenk H.P."/>
            <person name="Kyrpides N.C."/>
        </authorList>
    </citation>
    <scope>NUCLEOTIDE SEQUENCE [LARGE SCALE GENOMIC DNA]</scope>
    <source>
        <strain evidence="11">DSM 14429 / JCM 11212 / NBRC 100878 / IC-017</strain>
    </source>
</reference>
<comment type="subunit">
    <text evidence="8">Homodimer.</text>
</comment>
<dbReference type="SFLD" id="SFLDS00029">
    <property type="entry name" value="Radical_SAM"/>
    <property type="match status" value="1"/>
</dbReference>
<evidence type="ECO:0000256" key="1">
    <source>
        <dbReference type="ARBA" id="ARBA00022485"/>
    </source>
</evidence>
<keyword evidence="5 8" id="KW-0408">Iron</keyword>
<comment type="cofactor">
    <cofactor evidence="8">
        <name>[4Fe-4S] cluster</name>
        <dbReference type="ChEBI" id="CHEBI:49883"/>
    </cofactor>
    <text evidence="8">Binds 1 [4Fe-4S] cluster. The cluster is coordinated with 3 cysteines and an exchangeable S-adenosyl-L-methionine.</text>
</comment>
<feature type="binding site" evidence="8">
    <location>
        <position position="75"/>
    </location>
    <ligand>
        <name>S-adenosyl-L-methionine</name>
        <dbReference type="ChEBI" id="CHEBI:59789"/>
    </ligand>
</feature>
<dbReference type="PANTHER" id="PTHR42836">
    <property type="entry name" value="7-CARBOXY-7-DEAZAGUANINE SYNTHASE"/>
    <property type="match status" value="1"/>
</dbReference>
<reference evidence="11" key="2">
    <citation type="journal article" date="2010" name="Stand. Genomic Sci.">
        <title>Complete genome sequence of Vulcanisaeta distributa type strain (IC-017T).</title>
        <authorList>
            <person name="Mavromatis K."/>
            <person name="Sikorski J."/>
            <person name="Pabst E."/>
            <person name="Teshima H."/>
            <person name="Lapidus A."/>
            <person name="Lucas S."/>
            <person name="Nolan M."/>
            <person name="Glavina Del Rio T."/>
            <person name="Cheng J."/>
            <person name="Bruce D."/>
            <person name="Goodwin L."/>
            <person name="Pitluck S."/>
            <person name="Liolios K."/>
            <person name="Ivanova N."/>
            <person name="Mikhailova N."/>
            <person name="Pati A."/>
            <person name="Chen A."/>
            <person name="Palaniappan K."/>
            <person name="Land M."/>
            <person name="Hauser L."/>
            <person name="Chang Y."/>
            <person name="Jeffries C."/>
            <person name="Rohde M."/>
            <person name="Spring S."/>
            <person name="Goker M."/>
            <person name="Wirth R."/>
            <person name="Woyke T."/>
            <person name="Bristow J."/>
            <person name="Eisen J."/>
            <person name="Markowitz V."/>
            <person name="Hugenholtz P."/>
            <person name="Klenk H."/>
            <person name="Kyrpides N."/>
        </authorList>
    </citation>
    <scope>NUCLEOTIDE SEQUENCE [LARGE SCALE GENOMIC DNA]</scope>
    <source>
        <strain evidence="11">DSM 14429 / JCM 11212 / NBRC 100878 / IC-017</strain>
    </source>
</reference>
<dbReference type="HOGENOM" id="CLU_066739_2_4_2"/>
<dbReference type="InterPro" id="IPR013785">
    <property type="entry name" value="Aldolase_TIM"/>
</dbReference>
<dbReference type="Pfam" id="PF04055">
    <property type="entry name" value="Radical_SAM"/>
    <property type="match status" value="1"/>
</dbReference>
<dbReference type="GO" id="GO:0000287">
    <property type="term" value="F:magnesium ion binding"/>
    <property type="evidence" value="ECO:0007669"/>
    <property type="project" value="UniProtKB-UniRule"/>
</dbReference>
<keyword evidence="3 8" id="KW-0479">Metal-binding</keyword>
<dbReference type="GO" id="GO:0016840">
    <property type="term" value="F:carbon-nitrogen lyase activity"/>
    <property type="evidence" value="ECO:0007669"/>
    <property type="project" value="UniProtKB-UniRule"/>
</dbReference>
<dbReference type="EMBL" id="CP002100">
    <property type="protein sequence ID" value="ADN49986.1"/>
    <property type="molecule type" value="Genomic_DNA"/>
</dbReference>
<dbReference type="STRING" id="572478.Vdis_0589"/>
<dbReference type="CDD" id="cd01335">
    <property type="entry name" value="Radical_SAM"/>
    <property type="match status" value="1"/>
</dbReference>
<dbReference type="KEGG" id="vdi:Vdis_0589"/>
<feature type="binding site" evidence="8">
    <location>
        <position position="36"/>
    </location>
    <ligand>
        <name>[4Fe-4S] cluster</name>
        <dbReference type="ChEBI" id="CHEBI:49883"/>
        <note>4Fe-4S-S-AdoMet</note>
    </ligand>
</feature>
<dbReference type="Gene3D" id="3.20.20.70">
    <property type="entry name" value="Aldolase class I"/>
    <property type="match status" value="1"/>
</dbReference>
<feature type="binding site" evidence="8">
    <location>
        <begin position="121"/>
        <end position="123"/>
    </location>
    <ligand>
        <name>S-adenosyl-L-methionine</name>
        <dbReference type="ChEBI" id="CHEBI:59789"/>
    </ligand>
</feature>
<evidence type="ECO:0000256" key="3">
    <source>
        <dbReference type="ARBA" id="ARBA00022723"/>
    </source>
</evidence>
<feature type="binding site" evidence="8">
    <location>
        <begin position="13"/>
        <end position="15"/>
    </location>
    <ligand>
        <name>substrate</name>
    </ligand>
</feature>
<dbReference type="EC" id="4.3.99.3" evidence="8"/>
<evidence type="ECO:0000256" key="8">
    <source>
        <dbReference type="HAMAP-Rule" id="MF_00917"/>
    </source>
</evidence>
<comment type="caution">
    <text evidence="8">Lacks conserved residue(s) required for the propagation of feature annotation.</text>
</comment>
<comment type="catalytic activity">
    <reaction evidence="8">
        <text>6-carboxy-5,6,7,8-tetrahydropterin + H(+) = 7-carboxy-7-carbaguanine + NH4(+)</text>
        <dbReference type="Rhea" id="RHEA:27974"/>
        <dbReference type="ChEBI" id="CHEBI:15378"/>
        <dbReference type="ChEBI" id="CHEBI:28938"/>
        <dbReference type="ChEBI" id="CHEBI:61032"/>
        <dbReference type="ChEBI" id="CHEBI:61036"/>
        <dbReference type="EC" id="4.3.99.3"/>
    </reaction>
</comment>
<evidence type="ECO:0000256" key="6">
    <source>
        <dbReference type="ARBA" id="ARBA00023014"/>
    </source>
</evidence>
<keyword evidence="6 8" id="KW-0411">Iron-sulfur</keyword>
<dbReference type="Proteomes" id="UP000006681">
    <property type="component" value="Chromosome"/>
</dbReference>
<keyword evidence="11" id="KW-1185">Reference proteome</keyword>
<dbReference type="RefSeq" id="WP_013335711.1">
    <property type="nucleotide sequence ID" value="NC_014537.1"/>
</dbReference>
<evidence type="ECO:0000256" key="5">
    <source>
        <dbReference type="ARBA" id="ARBA00023004"/>
    </source>
</evidence>
<dbReference type="InterPro" id="IPR058240">
    <property type="entry name" value="rSAM_sf"/>
</dbReference>
<evidence type="ECO:0000259" key="9">
    <source>
        <dbReference type="PROSITE" id="PS51918"/>
    </source>
</evidence>
<feature type="binding site" evidence="8">
    <location>
        <position position="41"/>
    </location>
    <ligand>
        <name>Mg(2+)</name>
        <dbReference type="ChEBI" id="CHEBI:18420"/>
    </ligand>
</feature>
<dbReference type="AlphaFoldDB" id="E1QUY3"/>
<comment type="similarity">
    <text evidence="8">Belongs to the radical SAM superfamily. 7-carboxy-7-deazaguanine synthase family.</text>
</comment>
<dbReference type="GeneID" id="9751509"/>
<evidence type="ECO:0000256" key="7">
    <source>
        <dbReference type="ARBA" id="ARBA00023239"/>
    </source>
</evidence>
<keyword evidence="1 8" id="KW-0004">4Fe-4S</keyword>
<dbReference type="GO" id="GO:1904047">
    <property type="term" value="F:S-adenosyl-L-methionine binding"/>
    <property type="evidence" value="ECO:0007669"/>
    <property type="project" value="UniProtKB-UniRule"/>
</dbReference>
<feature type="domain" description="Radical SAM core" evidence="9">
    <location>
        <begin position="19"/>
        <end position="220"/>
    </location>
</feature>
<comment type="function">
    <text evidence="8">Catalyzes the complex heterocyclic radical-mediated conversion of 6-carboxy-5,6,7,8-tetrahydropterin (CPH4) to 7-carboxy-7-deazaguanine (CDG), a step common to the biosynthetic pathways of all 7-deazapurine-containing compounds.</text>
</comment>
<dbReference type="GO" id="GO:0051539">
    <property type="term" value="F:4 iron, 4 sulfur cluster binding"/>
    <property type="evidence" value="ECO:0007669"/>
    <property type="project" value="UniProtKB-UniRule"/>
</dbReference>
<feature type="binding site" evidence="8">
    <location>
        <position position="32"/>
    </location>
    <ligand>
        <name>[4Fe-4S] cluster</name>
        <dbReference type="ChEBI" id="CHEBI:49883"/>
        <note>4Fe-4S-S-AdoMet</note>
    </ligand>
</feature>
<feature type="binding site" evidence="8">
    <location>
        <begin position="38"/>
        <end position="40"/>
    </location>
    <ligand>
        <name>S-adenosyl-L-methionine</name>
        <dbReference type="ChEBI" id="CHEBI:59789"/>
    </ligand>
</feature>
<feature type="binding site" evidence="8">
    <location>
        <position position="28"/>
    </location>
    <ligand>
        <name>substrate</name>
    </ligand>
</feature>
<comment type="cofactor">
    <cofactor evidence="8">
        <name>Mg(2+)</name>
        <dbReference type="ChEBI" id="CHEBI:18420"/>
    </cofactor>
</comment>
<protein>
    <recommendedName>
        <fullName evidence="8">7-carboxy-7-deazaguanine synthase</fullName>
        <shortName evidence="8">CDG synthase</shortName>
        <ecNumber evidence="8">4.3.99.3</ecNumber>
    </recommendedName>
    <alternativeName>
        <fullName evidence="8">Archaeosine biosynthesis protein QueE</fullName>
    </alternativeName>
</protein>
<keyword evidence="7 8" id="KW-0456">Lyase</keyword>
<sequence length="220" mass="25017">MKSVRVIEIFKSWQGEGPNAGREAVFLRLALCNLRCSWCDTKYSWFGGTEMNVHDVYEVLMKTAGGVRHLVVTGGEPLLWSRELLQLLRFIRAQGFFVEVETNGTLRPGELVNYVDEFNVSPKLSNSGVSVRVRVNELAIRDFVMSGKAIFKFVVDKPGDVDEVLWFINKFGIPRDRVYLMSQCTTREECIAKDEGVTKPMAMKLGVNYTPRLHILMGFK</sequence>
<comment type="pathway">
    <text evidence="8">Purine metabolism; 7-cyano-7-deazaguanine biosynthesis.</text>
</comment>
<feature type="binding site" evidence="8">
    <location>
        <position position="73"/>
    </location>
    <ligand>
        <name>substrate</name>
    </ligand>
</feature>
<evidence type="ECO:0000256" key="4">
    <source>
        <dbReference type="ARBA" id="ARBA00022842"/>
    </source>
</evidence>
<dbReference type="HAMAP" id="MF_00917">
    <property type="entry name" value="QueE"/>
    <property type="match status" value="1"/>
</dbReference>
<dbReference type="eggNOG" id="arCOG02173">
    <property type="taxonomic scope" value="Archaea"/>
</dbReference>
<keyword evidence="2 8" id="KW-0949">S-adenosyl-L-methionine</keyword>
<gene>
    <name evidence="8" type="primary">queE</name>
    <name evidence="10" type="ordered locus">Vdis_0589</name>
</gene>
<dbReference type="PANTHER" id="PTHR42836:SF1">
    <property type="entry name" value="7-CARBOXY-7-DEAZAGUANINE SYNTHASE"/>
    <property type="match status" value="1"/>
</dbReference>
<evidence type="ECO:0000313" key="10">
    <source>
        <dbReference type="EMBL" id="ADN49986.1"/>
    </source>
</evidence>
<dbReference type="UniPathway" id="UPA00391"/>
<dbReference type="PROSITE" id="PS51918">
    <property type="entry name" value="RADICAL_SAM"/>
    <property type="match status" value="1"/>
</dbReference>
<feature type="binding site" evidence="8">
    <location>
        <position position="39"/>
    </location>
    <ligand>
        <name>[4Fe-4S] cluster</name>
        <dbReference type="ChEBI" id="CHEBI:49883"/>
        <note>4Fe-4S-S-AdoMet</note>
    </ligand>
</feature>
<dbReference type="InterPro" id="IPR007197">
    <property type="entry name" value="rSAM"/>
</dbReference>
<dbReference type="PIRSF" id="PIRSF000370">
    <property type="entry name" value="QueE"/>
    <property type="match status" value="1"/>
</dbReference>
<accession>E1QUY3</accession>
<organism evidence="10 11">
    <name type="scientific">Vulcanisaeta distributa (strain DSM 14429 / JCM 11212 / NBRC 100878 / IC-017)</name>
    <dbReference type="NCBI Taxonomy" id="572478"/>
    <lineage>
        <taxon>Archaea</taxon>
        <taxon>Thermoproteota</taxon>
        <taxon>Thermoprotei</taxon>
        <taxon>Thermoproteales</taxon>
        <taxon>Thermoproteaceae</taxon>
        <taxon>Vulcanisaeta</taxon>
    </lineage>
</organism>
<evidence type="ECO:0000313" key="11">
    <source>
        <dbReference type="Proteomes" id="UP000006681"/>
    </source>
</evidence>
<dbReference type="InterPro" id="IPR024924">
    <property type="entry name" value="7-CO-7-deazaguanine_synth-like"/>
</dbReference>
<evidence type="ECO:0000256" key="2">
    <source>
        <dbReference type="ARBA" id="ARBA00022691"/>
    </source>
</evidence>